<reference evidence="2 3" key="1">
    <citation type="journal article" date="2018" name="Science">
        <title>The opium poppy genome and morphinan production.</title>
        <authorList>
            <person name="Guo L."/>
            <person name="Winzer T."/>
            <person name="Yang X."/>
            <person name="Li Y."/>
            <person name="Ning Z."/>
            <person name="He Z."/>
            <person name="Teodor R."/>
            <person name="Lu Y."/>
            <person name="Bowser T.A."/>
            <person name="Graham I.A."/>
            <person name="Ye K."/>
        </authorList>
    </citation>
    <scope>NUCLEOTIDE SEQUENCE [LARGE SCALE GENOMIC DNA]</scope>
    <source>
        <strain evidence="3">cv. HN1</strain>
        <tissue evidence="2">Leaves</tissue>
    </source>
</reference>
<gene>
    <name evidence="2" type="ORF">C5167_039913</name>
</gene>
<dbReference type="Proteomes" id="UP000316621">
    <property type="component" value="Chromosome 1"/>
</dbReference>
<accession>A0A4Y7IFY5</accession>
<evidence type="ECO:0000313" key="2">
    <source>
        <dbReference type="EMBL" id="RZC46966.1"/>
    </source>
</evidence>
<protein>
    <submittedName>
        <fullName evidence="2">Uncharacterized protein</fullName>
    </submittedName>
</protein>
<keyword evidence="3" id="KW-1185">Reference proteome</keyword>
<name>A0A4Y7IFY5_PAPSO</name>
<organism evidence="2 3">
    <name type="scientific">Papaver somniferum</name>
    <name type="common">Opium poppy</name>
    <dbReference type="NCBI Taxonomy" id="3469"/>
    <lineage>
        <taxon>Eukaryota</taxon>
        <taxon>Viridiplantae</taxon>
        <taxon>Streptophyta</taxon>
        <taxon>Embryophyta</taxon>
        <taxon>Tracheophyta</taxon>
        <taxon>Spermatophyta</taxon>
        <taxon>Magnoliopsida</taxon>
        <taxon>Ranunculales</taxon>
        <taxon>Papaveraceae</taxon>
        <taxon>Papaveroideae</taxon>
        <taxon>Papaver</taxon>
    </lineage>
</organism>
<dbReference type="EMBL" id="CM010715">
    <property type="protein sequence ID" value="RZC46966.1"/>
    <property type="molecule type" value="Genomic_DNA"/>
</dbReference>
<dbReference type="AlphaFoldDB" id="A0A4Y7IFY5"/>
<proteinExistence type="predicted"/>
<evidence type="ECO:0000313" key="3">
    <source>
        <dbReference type="Proteomes" id="UP000316621"/>
    </source>
</evidence>
<evidence type="ECO:0000256" key="1">
    <source>
        <dbReference type="SAM" id="MobiDB-lite"/>
    </source>
</evidence>
<dbReference type="Gramene" id="RZC46966">
    <property type="protein sequence ID" value="RZC46966"/>
    <property type="gene ID" value="C5167_039913"/>
</dbReference>
<feature type="region of interest" description="Disordered" evidence="1">
    <location>
        <begin position="104"/>
        <end position="123"/>
    </location>
</feature>
<sequence>MDLHPIIVTTECMKEVKCSWTAEAPTDCFEGKIETILSRQNQLACNEFNLRVVSQVGVPWSINTHPKFLILSLGIIEKKLIAQQMRYSAQASATRGIKQGMQNSEAHVNQNKHRGSSIPMLIN</sequence>